<dbReference type="GO" id="GO:0032259">
    <property type="term" value="P:methylation"/>
    <property type="evidence" value="ECO:0007669"/>
    <property type="project" value="UniProtKB-KW"/>
</dbReference>
<accession>A0ABW3YWP7</accession>
<comment type="caution">
    <text evidence="2">The sequence shown here is derived from an EMBL/GenBank/DDBJ whole genome shotgun (WGS) entry which is preliminary data.</text>
</comment>
<keyword evidence="2" id="KW-0489">Methyltransferase</keyword>
<dbReference type="InterPro" id="IPR011990">
    <property type="entry name" value="TPR-like_helical_dom_sf"/>
</dbReference>
<dbReference type="SUPFAM" id="SSF53335">
    <property type="entry name" value="S-adenosyl-L-methionine-dependent methyltransferases"/>
    <property type="match status" value="1"/>
</dbReference>
<dbReference type="CDD" id="cd02440">
    <property type="entry name" value="AdoMet_MTases"/>
    <property type="match status" value="1"/>
</dbReference>
<dbReference type="PANTHER" id="PTHR43861:SF1">
    <property type="entry name" value="TRANS-ACONITATE 2-METHYLTRANSFERASE"/>
    <property type="match status" value="1"/>
</dbReference>
<dbReference type="InterPro" id="IPR013217">
    <property type="entry name" value="Methyltransf_12"/>
</dbReference>
<feature type="domain" description="Methyltransferase type 12" evidence="1">
    <location>
        <begin position="151"/>
        <end position="248"/>
    </location>
</feature>
<dbReference type="PANTHER" id="PTHR43861">
    <property type="entry name" value="TRANS-ACONITATE 2-METHYLTRANSFERASE-RELATED"/>
    <property type="match status" value="1"/>
</dbReference>
<sequence>MTAATQHSSGDMLADRRADYARLLAGSGDFASARELMEQALELAPRWAAGWFRLAEYAEKSGLKEAAAAGLAKVLDLAPADPFGAGLKIAVLGAGVVPSAPPSRYVEQLFDDYAERFETALVERLDYSVPEKLATLIFEHIRSARFSSVADLGCGTGLFGIRIRERAAFLEGFDLSANMLAKAREKQVYDRLAQADLSLSPFESGIFDPDLPFGRADLVSAADVLMYLGELTPLFANTANLIAPGGHFAFSVEDAGADQGYVLRTSLRYAHGEAYVRERAAAAGFDVLVSQATVIRKDAGEPVHGRLFLASRRA</sequence>
<evidence type="ECO:0000259" key="1">
    <source>
        <dbReference type="Pfam" id="PF08242"/>
    </source>
</evidence>
<dbReference type="Proteomes" id="UP001597173">
    <property type="component" value="Unassembled WGS sequence"/>
</dbReference>
<dbReference type="SUPFAM" id="SSF48452">
    <property type="entry name" value="TPR-like"/>
    <property type="match status" value="1"/>
</dbReference>
<name>A0ABW3YWP7_MYCRA</name>
<dbReference type="Gene3D" id="1.25.40.10">
    <property type="entry name" value="Tetratricopeptide repeat domain"/>
    <property type="match status" value="1"/>
</dbReference>
<dbReference type="GO" id="GO:0008168">
    <property type="term" value="F:methyltransferase activity"/>
    <property type="evidence" value="ECO:0007669"/>
    <property type="project" value="UniProtKB-KW"/>
</dbReference>
<organism evidence="2 3">
    <name type="scientific">Mycoplana ramosa</name>
    <name type="common">Mycoplana bullata</name>
    <dbReference type="NCBI Taxonomy" id="40837"/>
    <lineage>
        <taxon>Bacteria</taxon>
        <taxon>Pseudomonadati</taxon>
        <taxon>Pseudomonadota</taxon>
        <taxon>Alphaproteobacteria</taxon>
        <taxon>Hyphomicrobiales</taxon>
        <taxon>Rhizobiaceae</taxon>
        <taxon>Mycoplana</taxon>
    </lineage>
</organism>
<reference evidence="3" key="1">
    <citation type="journal article" date="2019" name="Int. J. Syst. Evol. Microbiol.">
        <title>The Global Catalogue of Microorganisms (GCM) 10K type strain sequencing project: providing services to taxonomists for standard genome sequencing and annotation.</title>
        <authorList>
            <consortium name="The Broad Institute Genomics Platform"/>
            <consortium name="The Broad Institute Genome Sequencing Center for Infectious Disease"/>
            <person name="Wu L."/>
            <person name="Ma J."/>
        </authorList>
    </citation>
    <scope>NUCLEOTIDE SEQUENCE [LARGE SCALE GENOMIC DNA]</scope>
    <source>
        <strain evidence="3">CCUG 55609</strain>
    </source>
</reference>
<dbReference type="Gene3D" id="3.40.50.150">
    <property type="entry name" value="Vaccinia Virus protein VP39"/>
    <property type="match status" value="1"/>
</dbReference>
<evidence type="ECO:0000313" key="2">
    <source>
        <dbReference type="EMBL" id="MFD1328343.1"/>
    </source>
</evidence>
<dbReference type="Pfam" id="PF08242">
    <property type="entry name" value="Methyltransf_12"/>
    <property type="match status" value="1"/>
</dbReference>
<keyword evidence="2" id="KW-0808">Transferase</keyword>
<dbReference type="InterPro" id="IPR029063">
    <property type="entry name" value="SAM-dependent_MTases_sf"/>
</dbReference>
<dbReference type="EMBL" id="JBHTNF010000005">
    <property type="protein sequence ID" value="MFD1328343.1"/>
    <property type="molecule type" value="Genomic_DNA"/>
</dbReference>
<proteinExistence type="predicted"/>
<protein>
    <submittedName>
        <fullName evidence="2">Methyltransferase</fullName>
    </submittedName>
</protein>
<dbReference type="RefSeq" id="WP_374838572.1">
    <property type="nucleotide sequence ID" value="NZ_JBHEEW010000007.1"/>
</dbReference>
<keyword evidence="3" id="KW-1185">Reference proteome</keyword>
<evidence type="ECO:0000313" key="3">
    <source>
        <dbReference type="Proteomes" id="UP001597173"/>
    </source>
</evidence>
<gene>
    <name evidence="2" type="ORF">ACFQ33_10610</name>
</gene>
<dbReference type="Pfam" id="PF13428">
    <property type="entry name" value="TPR_14"/>
    <property type="match status" value="1"/>
</dbReference>